<evidence type="ECO:0000256" key="7">
    <source>
        <dbReference type="PIRNR" id="PIRNR000368"/>
    </source>
</evidence>
<keyword evidence="6" id="KW-0411">Iron-sulfur</keyword>
<dbReference type="PROSITE" id="PS51257">
    <property type="entry name" value="PROKAR_LIPOPROTEIN"/>
    <property type="match status" value="1"/>
</dbReference>
<dbReference type="Gene3D" id="3.20.20.70">
    <property type="entry name" value="Aldolase class I"/>
    <property type="match status" value="1"/>
</dbReference>
<dbReference type="InterPro" id="IPR007197">
    <property type="entry name" value="rSAM"/>
</dbReference>
<dbReference type="InterPro" id="IPR012837">
    <property type="entry name" value="NrdG"/>
</dbReference>
<accession>A0A371IS71</accession>
<evidence type="ECO:0000256" key="5">
    <source>
        <dbReference type="ARBA" id="ARBA00023004"/>
    </source>
</evidence>
<dbReference type="GO" id="GO:0051539">
    <property type="term" value="F:4 iron, 4 sulfur cluster binding"/>
    <property type="evidence" value="ECO:0007669"/>
    <property type="project" value="UniProtKB-KW"/>
</dbReference>
<dbReference type="RefSeq" id="WP_095406879.1">
    <property type="nucleotide sequence ID" value="NZ_NOJZ02000014.1"/>
</dbReference>
<dbReference type="SFLD" id="SFLDG01063">
    <property type="entry name" value="activating_enzymes__group_1"/>
    <property type="match status" value="1"/>
</dbReference>
<gene>
    <name evidence="8" type="primary">nrdG</name>
    <name evidence="8" type="ORF">CHF27_008785</name>
</gene>
<dbReference type="SUPFAM" id="SSF102114">
    <property type="entry name" value="Radical SAM enzymes"/>
    <property type="match status" value="1"/>
</dbReference>
<dbReference type="NCBIfam" id="TIGR02491">
    <property type="entry name" value="NrdG"/>
    <property type="match status" value="1"/>
</dbReference>
<dbReference type="PANTHER" id="PTHR30352">
    <property type="entry name" value="PYRUVATE FORMATE-LYASE-ACTIVATING ENZYME"/>
    <property type="match status" value="1"/>
</dbReference>
<keyword evidence="7" id="KW-0560">Oxidoreductase</keyword>
<keyword evidence="4" id="KW-0479">Metal-binding</keyword>
<comment type="caution">
    <text evidence="8">The sequence shown here is derived from an EMBL/GenBank/DDBJ whole genome shotgun (WGS) entry which is preliminary data.</text>
</comment>
<dbReference type="EMBL" id="NOJZ02000014">
    <property type="protein sequence ID" value="RDY23332.1"/>
    <property type="molecule type" value="Genomic_DNA"/>
</dbReference>
<evidence type="ECO:0000256" key="6">
    <source>
        <dbReference type="ARBA" id="ARBA00023014"/>
    </source>
</evidence>
<dbReference type="AlphaFoldDB" id="A0A371IS71"/>
<dbReference type="SFLD" id="SFLDF00299">
    <property type="entry name" value="anaerobic_ribonucleoside-triph"/>
    <property type="match status" value="1"/>
</dbReference>
<sequence length="166" mass="19240">MKFSKIKDNDIANGIGITMSLWTQGCPHHCKGCFNSETWDFKGGKEFTNNDLQYIFDNIDKNNIQRNLSVLGGEPLCSQNIDGVIDLCKEFKKNYPEKIIYLWTGYVFEQFNELQVEVLKYIDVLIDGKFEEEKRNLSIMLRGSSNQRIIDVKNSLINNNVIIYKL</sequence>
<dbReference type="PANTHER" id="PTHR30352:SF2">
    <property type="entry name" value="ANAEROBIC RIBONUCLEOSIDE-TRIPHOSPHATE REDUCTASE-ACTIVATING PROTEIN"/>
    <property type="match status" value="1"/>
</dbReference>
<dbReference type="GO" id="GO:0004748">
    <property type="term" value="F:ribonucleoside-diphosphate reductase activity, thioredoxin disulfide as acceptor"/>
    <property type="evidence" value="ECO:0007669"/>
    <property type="project" value="TreeGrafter"/>
</dbReference>
<proteinExistence type="inferred from homology"/>
<dbReference type="InterPro" id="IPR034457">
    <property type="entry name" value="Organic_radical-activating"/>
</dbReference>
<keyword evidence="2" id="KW-0004">4Fe-4S</keyword>
<dbReference type="PIRSF" id="PIRSF000368">
    <property type="entry name" value="NrdG"/>
    <property type="match status" value="1"/>
</dbReference>
<dbReference type="Pfam" id="PF13353">
    <property type="entry name" value="Fer4_12"/>
    <property type="match status" value="1"/>
</dbReference>
<dbReference type="SFLD" id="SFLDS00029">
    <property type="entry name" value="Radical_SAM"/>
    <property type="match status" value="1"/>
</dbReference>
<dbReference type="InterPro" id="IPR058240">
    <property type="entry name" value="rSAM_sf"/>
</dbReference>
<comment type="function">
    <text evidence="7">Activation of anaerobic ribonucleoside-triphosphate reductase under anaerobic conditions by generation of an organic free radical, using S-adenosylmethionine and reduced flavodoxin as cosubstrates to produce 5'-deoxy-adenosine.</text>
</comment>
<dbReference type="InterPro" id="IPR013785">
    <property type="entry name" value="Aldolase_TIM"/>
</dbReference>
<dbReference type="Proteomes" id="UP000243494">
    <property type="component" value="Unassembled WGS sequence"/>
</dbReference>
<dbReference type="GO" id="GO:0046872">
    <property type="term" value="F:metal ion binding"/>
    <property type="evidence" value="ECO:0007669"/>
    <property type="project" value="UniProtKB-KW"/>
</dbReference>
<dbReference type="EC" id="1.97.1.-" evidence="7"/>
<organism evidence="8 9">
    <name type="scientific">Romboutsia maritimum</name>
    <dbReference type="NCBI Taxonomy" id="2020948"/>
    <lineage>
        <taxon>Bacteria</taxon>
        <taxon>Bacillati</taxon>
        <taxon>Bacillota</taxon>
        <taxon>Clostridia</taxon>
        <taxon>Peptostreptococcales</taxon>
        <taxon>Peptostreptococcaceae</taxon>
        <taxon>Romboutsia</taxon>
    </lineage>
</organism>
<evidence type="ECO:0000256" key="3">
    <source>
        <dbReference type="ARBA" id="ARBA00022691"/>
    </source>
</evidence>
<evidence type="ECO:0000256" key="2">
    <source>
        <dbReference type="ARBA" id="ARBA00022485"/>
    </source>
</evidence>
<keyword evidence="5" id="KW-0408">Iron</keyword>
<dbReference type="SFLD" id="SFLDG01066">
    <property type="entry name" value="organic_radical-activating_enz"/>
    <property type="match status" value="1"/>
</dbReference>
<reference evidence="8 9" key="1">
    <citation type="journal article" date="2017" name="Genome Announc.">
        <title>Draft Genome Sequence of Romboutsia maritimum sp. nov. Strain CCRI-22766(T), Isolated from Coastal Estuarine Mud.</title>
        <authorList>
            <person name="Maheux A.F."/>
            <person name="Boudreau D.K."/>
            <person name="Berube E."/>
            <person name="Boissinot M."/>
            <person name="Raymond F."/>
            <person name="Brodeur S."/>
            <person name="Corbeil J."/>
            <person name="Brightwell G."/>
            <person name="Broda D."/>
            <person name="Omar R.F."/>
            <person name="Bergeron M.G."/>
        </authorList>
    </citation>
    <scope>NUCLEOTIDE SEQUENCE [LARGE SCALE GENOMIC DNA]</scope>
    <source>
        <strain evidence="8 9">CCRI-22766</strain>
    </source>
</reference>
<name>A0A371IS71_9FIRM</name>
<evidence type="ECO:0000313" key="8">
    <source>
        <dbReference type="EMBL" id="RDY23332.1"/>
    </source>
</evidence>
<dbReference type="GO" id="GO:0043365">
    <property type="term" value="F:[formate-C-acetyltransferase]-activating enzyme activity"/>
    <property type="evidence" value="ECO:0007669"/>
    <property type="project" value="InterPro"/>
</dbReference>
<comment type="similarity">
    <text evidence="7">Belongs to the organic radical-activating enzymes family.</text>
</comment>
<keyword evidence="9" id="KW-1185">Reference proteome</keyword>
<keyword evidence="3" id="KW-0949">S-adenosyl-L-methionine</keyword>
<dbReference type="OrthoDB" id="9782387at2"/>
<protein>
    <recommendedName>
        <fullName evidence="7">Anaerobic ribonucleoside-triphosphate reductase-activating protein</fullName>
        <ecNumber evidence="7">1.97.1.-</ecNumber>
    </recommendedName>
</protein>
<comment type="cofactor">
    <cofactor evidence="1">
        <name>[4Fe-4S] cluster</name>
        <dbReference type="ChEBI" id="CHEBI:49883"/>
    </cofactor>
</comment>
<evidence type="ECO:0000313" key="9">
    <source>
        <dbReference type="Proteomes" id="UP000243494"/>
    </source>
</evidence>
<evidence type="ECO:0000256" key="1">
    <source>
        <dbReference type="ARBA" id="ARBA00001966"/>
    </source>
</evidence>
<evidence type="ECO:0000256" key="4">
    <source>
        <dbReference type="ARBA" id="ARBA00022723"/>
    </source>
</evidence>